<dbReference type="Pfam" id="PF07736">
    <property type="entry name" value="CM_1"/>
    <property type="match status" value="1"/>
</dbReference>
<organism evidence="3 4">
    <name type="scientific">Tumebacillus amylolyticus</name>
    <dbReference type="NCBI Taxonomy" id="2801339"/>
    <lineage>
        <taxon>Bacteria</taxon>
        <taxon>Bacillati</taxon>
        <taxon>Bacillota</taxon>
        <taxon>Bacilli</taxon>
        <taxon>Bacillales</taxon>
        <taxon>Alicyclobacillaceae</taxon>
        <taxon>Tumebacillus</taxon>
    </lineage>
</organism>
<dbReference type="Gene3D" id="3.30.1330.40">
    <property type="entry name" value="RutC-like"/>
    <property type="match status" value="1"/>
</dbReference>
<reference evidence="3 4" key="1">
    <citation type="submission" date="2021-01" db="EMBL/GenBank/DDBJ databases">
        <title>Tumebacillus sp. strain ITR2 16S ribosomal RNA gene Genome sequencing and assembly.</title>
        <authorList>
            <person name="Kang M."/>
        </authorList>
    </citation>
    <scope>NUCLEOTIDE SEQUENCE [LARGE SCALE GENOMIC DNA]</scope>
    <source>
        <strain evidence="3 4">ITR2</strain>
    </source>
</reference>
<comment type="catalytic activity">
    <reaction evidence="2">
        <text>chorismate = prephenate</text>
        <dbReference type="Rhea" id="RHEA:13897"/>
        <dbReference type="ChEBI" id="CHEBI:29748"/>
        <dbReference type="ChEBI" id="CHEBI:29934"/>
        <dbReference type="EC" id="5.4.99.5"/>
    </reaction>
</comment>
<dbReference type="PIRSF" id="PIRSF005965">
    <property type="entry name" value="Chor_mut_AroH"/>
    <property type="match status" value="1"/>
</dbReference>
<dbReference type="InterPro" id="IPR008243">
    <property type="entry name" value="Chorismate_mutase_AroH"/>
</dbReference>
<accession>A0ABS1JCG5</accession>
<evidence type="ECO:0000313" key="4">
    <source>
        <dbReference type="Proteomes" id="UP000602284"/>
    </source>
</evidence>
<name>A0ABS1JCG5_9BACL</name>
<dbReference type="PANTHER" id="PTHR21164:SF0">
    <property type="entry name" value="CHORISMATE MUTASE AROH"/>
    <property type="match status" value="1"/>
</dbReference>
<comment type="caution">
    <text evidence="3">The sequence shown here is derived from an EMBL/GenBank/DDBJ whole genome shotgun (WGS) entry which is preliminary data.</text>
</comment>
<dbReference type="EC" id="5.4.99.5" evidence="1 2"/>
<evidence type="ECO:0000256" key="2">
    <source>
        <dbReference type="PROSITE-ProRule" id="PRU00514"/>
    </source>
</evidence>
<dbReference type="InterPro" id="IPR035959">
    <property type="entry name" value="RutC-like_sf"/>
</dbReference>
<keyword evidence="4" id="KW-1185">Reference proteome</keyword>
<dbReference type="PANTHER" id="PTHR21164">
    <property type="entry name" value="CHORISMATE MUTASE"/>
    <property type="match status" value="1"/>
</dbReference>
<dbReference type="NCBIfam" id="TIGR01796">
    <property type="entry name" value="CM_mono_aroH"/>
    <property type="match status" value="1"/>
</dbReference>
<keyword evidence="2" id="KW-0028">Amino-acid biosynthesis</keyword>
<proteinExistence type="predicted"/>
<dbReference type="CDD" id="cd02185">
    <property type="entry name" value="AroH"/>
    <property type="match status" value="1"/>
</dbReference>
<evidence type="ECO:0000256" key="1">
    <source>
        <dbReference type="NCBIfam" id="TIGR01796"/>
    </source>
</evidence>
<evidence type="ECO:0000313" key="3">
    <source>
        <dbReference type="EMBL" id="MBL0387969.1"/>
    </source>
</evidence>
<dbReference type="GO" id="GO:0004106">
    <property type="term" value="F:chorismate mutase activity"/>
    <property type="evidence" value="ECO:0007669"/>
    <property type="project" value="UniProtKB-EC"/>
</dbReference>
<dbReference type="SUPFAM" id="SSF55298">
    <property type="entry name" value="YjgF-like"/>
    <property type="match status" value="1"/>
</dbReference>
<keyword evidence="2 3" id="KW-0413">Isomerase</keyword>
<dbReference type="Proteomes" id="UP000602284">
    <property type="component" value="Unassembled WGS sequence"/>
</dbReference>
<protein>
    <recommendedName>
        <fullName evidence="1 2">chorismate mutase</fullName>
        <ecNumber evidence="1 2">5.4.99.5</ecNumber>
    </recommendedName>
</protein>
<dbReference type="EMBL" id="JAEQNB010000004">
    <property type="protein sequence ID" value="MBL0387969.1"/>
    <property type="molecule type" value="Genomic_DNA"/>
</dbReference>
<sequence length="122" mass="13529">MRMRGVRGATTVTANDAEEIREATRELLREMVQRNEVDPEEIASCLFTSTPDLDAAFPASAARTFDGWSHVPLVGAQEVDVANALPLCIRVMMHINTTKRQAEIQHVYLRGAVALRPDLAKK</sequence>
<dbReference type="PROSITE" id="PS51167">
    <property type="entry name" value="CHORISMATE_MUT_1"/>
    <property type="match status" value="1"/>
</dbReference>
<gene>
    <name evidence="3" type="primary">aroH</name>
    <name evidence="3" type="ORF">JJB07_15110</name>
</gene>
<keyword evidence="2" id="KW-0057">Aromatic amino acid biosynthesis</keyword>